<dbReference type="EMBL" id="JANAWD010000174">
    <property type="protein sequence ID" value="KAJ3484849.1"/>
    <property type="molecule type" value="Genomic_DNA"/>
</dbReference>
<feature type="region of interest" description="Disordered" evidence="6">
    <location>
        <begin position="1"/>
        <end position="26"/>
    </location>
</feature>
<dbReference type="Gene3D" id="3.50.50.60">
    <property type="entry name" value="FAD/NAD(P)-binding domain"/>
    <property type="match status" value="2"/>
</dbReference>
<evidence type="ECO:0000256" key="1">
    <source>
        <dbReference type="ARBA" id="ARBA00009183"/>
    </source>
</evidence>
<dbReference type="GO" id="GO:0050661">
    <property type="term" value="F:NADP binding"/>
    <property type="evidence" value="ECO:0007669"/>
    <property type="project" value="InterPro"/>
</dbReference>
<evidence type="ECO:0000256" key="6">
    <source>
        <dbReference type="SAM" id="MobiDB-lite"/>
    </source>
</evidence>
<reference evidence="7" key="1">
    <citation type="submission" date="2022-07" db="EMBL/GenBank/DDBJ databases">
        <title>Genome Sequence of Physisporinus lineatus.</title>
        <authorList>
            <person name="Buettner E."/>
        </authorList>
    </citation>
    <scope>NUCLEOTIDE SEQUENCE</scope>
    <source>
        <strain evidence="7">VT162</strain>
    </source>
</reference>
<dbReference type="InterPro" id="IPR020946">
    <property type="entry name" value="Flavin_mOase-like"/>
</dbReference>
<proteinExistence type="inferred from homology"/>
<gene>
    <name evidence="7" type="ORF">NLI96_g5374</name>
</gene>
<dbReference type="InterPro" id="IPR036188">
    <property type="entry name" value="FAD/NAD-bd_sf"/>
</dbReference>
<protein>
    <recommendedName>
        <fullName evidence="9">FAD/NAD(P)-binding domain-containing protein</fullName>
    </recommendedName>
</protein>
<dbReference type="AlphaFoldDB" id="A0AAD5YEW2"/>
<keyword evidence="8" id="KW-1185">Reference proteome</keyword>
<evidence type="ECO:0000313" key="7">
    <source>
        <dbReference type="EMBL" id="KAJ3484849.1"/>
    </source>
</evidence>
<dbReference type="InterPro" id="IPR000960">
    <property type="entry name" value="Flavin_mOase"/>
</dbReference>
<dbReference type="SUPFAM" id="SSF51905">
    <property type="entry name" value="FAD/NAD(P)-binding domain"/>
    <property type="match status" value="2"/>
</dbReference>
<comment type="similarity">
    <text evidence="1">Belongs to the FMO family.</text>
</comment>
<dbReference type="GO" id="GO:0050660">
    <property type="term" value="F:flavin adenine dinucleotide binding"/>
    <property type="evidence" value="ECO:0007669"/>
    <property type="project" value="InterPro"/>
</dbReference>
<dbReference type="InterPro" id="IPR050346">
    <property type="entry name" value="FMO-like"/>
</dbReference>
<keyword evidence="3" id="KW-0274">FAD</keyword>
<keyword evidence="5" id="KW-0560">Oxidoreductase</keyword>
<evidence type="ECO:0000313" key="8">
    <source>
        <dbReference type="Proteomes" id="UP001212997"/>
    </source>
</evidence>
<organism evidence="7 8">
    <name type="scientific">Meripilus lineatus</name>
    <dbReference type="NCBI Taxonomy" id="2056292"/>
    <lineage>
        <taxon>Eukaryota</taxon>
        <taxon>Fungi</taxon>
        <taxon>Dikarya</taxon>
        <taxon>Basidiomycota</taxon>
        <taxon>Agaricomycotina</taxon>
        <taxon>Agaricomycetes</taxon>
        <taxon>Polyporales</taxon>
        <taxon>Meripilaceae</taxon>
        <taxon>Meripilus</taxon>
    </lineage>
</organism>
<dbReference type="PANTHER" id="PTHR23023">
    <property type="entry name" value="DIMETHYLANILINE MONOOXYGENASE"/>
    <property type="match status" value="1"/>
</dbReference>
<sequence>MDLPNPIVDEQAPLPEDAPQFASGENVAPPKRDICVIGGGPSGLAALRVILDHPLFRSGTWRPVLFEAREAIGGVWLPSSPEAADPPLTPLYDSLTTNLPHPVMAYSSFPFPPSTNLYPPASVVLTYLQDYANHYELDPYIQLRTEVISAIWDPEIKGWEVRTRRQRPGSDEGVYEESTHGFDLVIVANGHYRLPFYPTTPGLQAWLDSGRASHSAWYRNPSHTYLAGDTIMVVGAGPSGLDISTDLRIDAGKTIVHSIIGAKSSDTENGKLKKRGEIREYLDHSKGEVVFTDGTREVGIDHVVLATGYQDSFPFLEAPASTALHLALPPSVPPLPSQLYNSTYHVFPLAKHIFPLVSSFPPTSLTFIGLPYRVVPFPLVEAQTRAVLKAFGDPSILDLTQEAVEIISQYDELHSSLPPPTPETQIEIHIAKLWHCLDNDRQFQYRDTLHKFVGGKYASQEWKVPEWVKEMYGKKFELRAAWKEAERRGDAQDLVKGVGEKEGEEGVQEWVDLMRKVLSTYGTGNNPMPKL</sequence>
<evidence type="ECO:0000256" key="2">
    <source>
        <dbReference type="ARBA" id="ARBA00022630"/>
    </source>
</evidence>
<dbReference type="Proteomes" id="UP001212997">
    <property type="component" value="Unassembled WGS sequence"/>
</dbReference>
<evidence type="ECO:0000256" key="4">
    <source>
        <dbReference type="ARBA" id="ARBA00022857"/>
    </source>
</evidence>
<dbReference type="PRINTS" id="PR00370">
    <property type="entry name" value="FMOXYGENASE"/>
</dbReference>
<keyword evidence="2" id="KW-0285">Flavoprotein</keyword>
<accession>A0AAD5YEW2</accession>
<keyword evidence="4" id="KW-0521">NADP</keyword>
<dbReference type="Pfam" id="PF00743">
    <property type="entry name" value="FMO-like"/>
    <property type="match status" value="2"/>
</dbReference>
<name>A0AAD5YEW2_9APHY</name>
<evidence type="ECO:0000256" key="5">
    <source>
        <dbReference type="ARBA" id="ARBA00023002"/>
    </source>
</evidence>
<evidence type="ECO:0000256" key="3">
    <source>
        <dbReference type="ARBA" id="ARBA00022827"/>
    </source>
</evidence>
<evidence type="ECO:0008006" key="9">
    <source>
        <dbReference type="Google" id="ProtNLM"/>
    </source>
</evidence>
<comment type="caution">
    <text evidence="7">The sequence shown here is derived from an EMBL/GenBank/DDBJ whole genome shotgun (WGS) entry which is preliminary data.</text>
</comment>
<dbReference type="GO" id="GO:0004499">
    <property type="term" value="F:N,N-dimethylaniline monooxygenase activity"/>
    <property type="evidence" value="ECO:0007669"/>
    <property type="project" value="InterPro"/>
</dbReference>